<evidence type="ECO:0000313" key="8">
    <source>
        <dbReference type="Proteomes" id="UP001204798"/>
    </source>
</evidence>
<dbReference type="Gene3D" id="3.20.20.80">
    <property type="entry name" value="Glycosidases"/>
    <property type="match status" value="1"/>
</dbReference>
<evidence type="ECO:0000256" key="5">
    <source>
        <dbReference type="SAM" id="SignalP"/>
    </source>
</evidence>
<sequence>MKSHWLLLPIVFAQTFTAAQAGWRPANRTVVVDEHGILRWQDTGEEVSLFGVNYYAPFSIDYHRLKALGFQIERVIDIDLLHLARMGLNLIRLHVWDREISDREGNLIDNEHLRLLDYLIAKAKERGIYTLLTPIAWWGTPNPSTGFSNFFTMQQMTTDPVARKAQRNYLAQFVQHVNRYTGLAYKDDPAIVGFELINEPLYPPGTTDEQVRDYINALAEAILKTGCKKPLFYNGWGGKFAAVRDSIVDGCSFGWYPTGLVSGRSLKRNFLPLVDDYPSMRVPELEKKAKIVYEFDAADVPGSYIYPAMARAFRSGGAQIAAQFQYDVLPLAPFNINWQTHYLNLVYTPSKAVSFIIAAEAFRRLPRLKTYGRYPENTRFGAFRVSYEEDLSEMVTEREFFYSNNTKTKPPSPEKLERIVGCGSSPIVRYDGTGTYFLEKLDDGVWRLEVYPDAVWVNDPYGRPSLEREVARVYWRERVMQISLPDLGQSFVVEPLNEGNSFRTKAIAGRLTLRPGVYLLSRQGAKVDIRGFQLPIAVGLREFYAPLSSNAPATVWHEPVREWVEGKPLRLTFTVASLQDPGKVTLHLWHEKAKVFRSIPMKRKRAYLYEATIPSDWLKSGTVEYLVGVKFGQTVQTFPFNLGREPVRGEELLGAQTIFALKEGDKPPTISYTGPKEHKATAEIVQGSDVGSFALRLTASGFGEPPSCAGVRLKVRPPKLPTDDVSALVLVVRARGLFPQTKAVEIGLVERDGSAYGYEVPLTKSWREIEVPLENLRPLWGTKGQRLRVSELAELSIVFGAWLYGKENTLLHGLEIERIAIKPKVWKVAVLSKDAPIVLFSAERHRVSVRGDVPVRTSLVGGVDNVALRISVDGFGPPPSCVYFRHDVSEEFEFRRDELAQCDTLVIKARAVTPLTTHIEVALIERDGTPWGTNVPLTTEWQEIRLPLSALRHFAHWRTSPQGRGGKDDRFRPENVAAVNVCFGAWLFPQRASEQHIVEIEEIALVKGGKGSK</sequence>
<dbReference type="Pfam" id="PF00150">
    <property type="entry name" value="Cellulase"/>
    <property type="match status" value="1"/>
</dbReference>
<dbReference type="PANTHER" id="PTHR31451">
    <property type="match status" value="1"/>
</dbReference>
<dbReference type="PROSITE" id="PS00659">
    <property type="entry name" value="GLYCOSYL_HYDROL_F5"/>
    <property type="match status" value="1"/>
</dbReference>
<reference evidence="7 8" key="1">
    <citation type="submission" date="2022-08" db="EMBL/GenBank/DDBJ databases">
        <title>Bacterial and archaeal communities from various locations to study Microbial Dark Matter (Phase II).</title>
        <authorList>
            <person name="Stepanauskas R."/>
        </authorList>
    </citation>
    <scope>NUCLEOTIDE SEQUENCE [LARGE SCALE GENOMIC DNA]</scope>
    <source>
        <strain evidence="7 8">PD1</strain>
    </source>
</reference>
<keyword evidence="3" id="KW-0378">Hydrolase</keyword>
<proteinExistence type="predicted"/>
<name>A0ABT2ET16_9BACT</name>
<protein>
    <recommendedName>
        <fullName evidence="2">mannan endo-1,4-beta-mannosidase</fullName>
        <ecNumber evidence="2">3.2.1.78</ecNumber>
    </recommendedName>
</protein>
<feature type="signal peptide" evidence="5">
    <location>
        <begin position="1"/>
        <end position="21"/>
    </location>
</feature>
<dbReference type="EMBL" id="JANUCP010000009">
    <property type="protein sequence ID" value="MCS3921104.1"/>
    <property type="molecule type" value="Genomic_DNA"/>
</dbReference>
<dbReference type="InterPro" id="IPR018087">
    <property type="entry name" value="Glyco_hydro_5_CS"/>
</dbReference>
<evidence type="ECO:0000256" key="1">
    <source>
        <dbReference type="ARBA" id="ARBA00001678"/>
    </source>
</evidence>
<keyword evidence="4" id="KW-0326">Glycosidase</keyword>
<organism evidence="7 8">
    <name type="scientific">Candidatus Fervidibacter sacchari</name>
    <dbReference type="NCBI Taxonomy" id="1448929"/>
    <lineage>
        <taxon>Bacteria</taxon>
        <taxon>Candidatus Fervidibacterota</taxon>
        <taxon>Candidatus Fervidibacter</taxon>
    </lineage>
</organism>
<evidence type="ECO:0000256" key="2">
    <source>
        <dbReference type="ARBA" id="ARBA00012706"/>
    </source>
</evidence>
<comment type="catalytic activity">
    <reaction evidence="1">
        <text>Random hydrolysis of (1-&gt;4)-beta-D-mannosidic linkages in mannans, galactomannans and glucomannans.</text>
        <dbReference type="EC" id="3.2.1.78"/>
    </reaction>
</comment>
<dbReference type="InterPro" id="IPR001547">
    <property type="entry name" value="Glyco_hydro_5"/>
</dbReference>
<keyword evidence="5" id="KW-0732">Signal</keyword>
<keyword evidence="8" id="KW-1185">Reference proteome</keyword>
<evidence type="ECO:0000256" key="3">
    <source>
        <dbReference type="ARBA" id="ARBA00022801"/>
    </source>
</evidence>
<evidence type="ECO:0000256" key="4">
    <source>
        <dbReference type="ARBA" id="ARBA00023295"/>
    </source>
</evidence>
<comment type="caution">
    <text evidence="7">The sequence shown here is derived from an EMBL/GenBank/DDBJ whole genome shotgun (WGS) entry which is preliminary data.</text>
</comment>
<dbReference type="Proteomes" id="UP001204798">
    <property type="component" value="Unassembled WGS sequence"/>
</dbReference>
<feature type="domain" description="Glycoside hydrolase family 5" evidence="6">
    <location>
        <begin position="83"/>
        <end position="239"/>
    </location>
</feature>
<dbReference type="InterPro" id="IPR017853">
    <property type="entry name" value="GH"/>
</dbReference>
<feature type="chain" id="PRO_5046703191" description="mannan endo-1,4-beta-mannosidase" evidence="5">
    <location>
        <begin position="22"/>
        <end position="1013"/>
    </location>
</feature>
<dbReference type="SUPFAM" id="SSF51445">
    <property type="entry name" value="(Trans)glycosidases"/>
    <property type="match status" value="1"/>
</dbReference>
<evidence type="ECO:0000313" key="7">
    <source>
        <dbReference type="EMBL" id="MCS3921104.1"/>
    </source>
</evidence>
<dbReference type="RefSeq" id="WP_259101925.1">
    <property type="nucleotide sequence ID" value="NZ_CP130454.1"/>
</dbReference>
<dbReference type="InterPro" id="IPR045053">
    <property type="entry name" value="MAN-like"/>
</dbReference>
<accession>A0ABT2ET16</accession>
<dbReference type="EC" id="3.2.1.78" evidence="2"/>
<evidence type="ECO:0000259" key="6">
    <source>
        <dbReference type="Pfam" id="PF00150"/>
    </source>
</evidence>
<gene>
    <name evidence="7" type="ORF">M2350_003545</name>
</gene>